<dbReference type="OrthoDB" id="1751210at2759"/>
<dbReference type="EMBL" id="RBNI01028491">
    <property type="protein sequence ID" value="RUO95552.1"/>
    <property type="molecule type" value="Genomic_DNA"/>
</dbReference>
<evidence type="ECO:0000313" key="1">
    <source>
        <dbReference type="EMBL" id="RUO95552.1"/>
    </source>
</evidence>
<keyword evidence="2" id="KW-1185">Reference proteome</keyword>
<dbReference type="AlphaFoldDB" id="A0A432ZYI5"/>
<accession>A0A432ZYI5</accession>
<evidence type="ECO:0000313" key="2">
    <source>
        <dbReference type="Proteomes" id="UP000268093"/>
    </source>
</evidence>
<comment type="caution">
    <text evidence="1">The sequence shown here is derived from an EMBL/GenBank/DDBJ whole genome shotgun (WGS) entry which is preliminary data.</text>
</comment>
<protein>
    <submittedName>
        <fullName evidence="1">Uncharacterized protein</fullName>
    </submittedName>
</protein>
<proteinExistence type="predicted"/>
<sequence>MQRNPKSIDMITPVIHMRPFLDTTSIVEDFDGWHSFGIGKNRGARSESDERAPVRLATDFEPRPKLVQTPTKFITQAQQNPQQQQQEYQQQPRVLNFSPQYGPEGVAFTVALQFSSPEKQLKLGFGSLVVETKQLSMPGYTTLSTTVPNFAFTKWHTSKVPLHILVLEDDIVVESWCFGEFAYWEASIKNERKRGSSFSSSDASYGTGLKKINTSAPDIKPKGVQYPETPARFILTNVFNI</sequence>
<gene>
    <name evidence="1" type="ORF">BC936DRAFT_143771</name>
</gene>
<reference evidence="1 2" key="1">
    <citation type="journal article" date="2018" name="New Phytol.">
        <title>Phylogenomics of Endogonaceae and evolution of mycorrhizas within Mucoromycota.</title>
        <authorList>
            <person name="Chang Y."/>
            <person name="Desiro A."/>
            <person name="Na H."/>
            <person name="Sandor L."/>
            <person name="Lipzen A."/>
            <person name="Clum A."/>
            <person name="Barry K."/>
            <person name="Grigoriev I.V."/>
            <person name="Martin F.M."/>
            <person name="Stajich J.E."/>
            <person name="Smith M.E."/>
            <person name="Bonito G."/>
            <person name="Spatafora J.W."/>
        </authorList>
    </citation>
    <scope>NUCLEOTIDE SEQUENCE [LARGE SCALE GENOMIC DNA]</scope>
    <source>
        <strain evidence="1 2">GMNB39</strain>
    </source>
</reference>
<dbReference type="Proteomes" id="UP000268093">
    <property type="component" value="Unassembled WGS sequence"/>
</dbReference>
<name>A0A432ZYI5_9FUNG</name>
<organism evidence="1 2">
    <name type="scientific">Jimgerdemannia flammicorona</name>
    <dbReference type="NCBI Taxonomy" id="994334"/>
    <lineage>
        <taxon>Eukaryota</taxon>
        <taxon>Fungi</taxon>
        <taxon>Fungi incertae sedis</taxon>
        <taxon>Mucoromycota</taxon>
        <taxon>Mucoromycotina</taxon>
        <taxon>Endogonomycetes</taxon>
        <taxon>Endogonales</taxon>
        <taxon>Endogonaceae</taxon>
        <taxon>Jimgerdemannia</taxon>
    </lineage>
</organism>